<dbReference type="RefSeq" id="WP_254169606.1">
    <property type="nucleotide sequence ID" value="NZ_JAHESF010000051.1"/>
</dbReference>
<evidence type="ECO:0000313" key="2">
    <source>
        <dbReference type="Proteomes" id="UP001319200"/>
    </source>
</evidence>
<comment type="caution">
    <text evidence="1">The sequence shown here is derived from an EMBL/GenBank/DDBJ whole genome shotgun (WGS) entry which is preliminary data.</text>
</comment>
<reference evidence="1 2" key="1">
    <citation type="submission" date="2021-05" db="EMBL/GenBank/DDBJ databases">
        <title>A Polyphasic approach of four new species of the genus Ohtaekwangia: Ohtaekwangia histidinii sp. nov., Ohtaekwangia cretensis sp. nov., Ohtaekwangia indiensis sp. nov., Ohtaekwangia reichenbachii sp. nov. from diverse environment.</title>
        <authorList>
            <person name="Octaviana S."/>
        </authorList>
    </citation>
    <scope>NUCLEOTIDE SEQUENCE [LARGE SCALE GENOMIC DNA]</scope>
    <source>
        <strain evidence="1 2">PWU4</strain>
    </source>
</reference>
<dbReference type="SUPFAM" id="SSF53756">
    <property type="entry name" value="UDP-Glycosyltransferase/glycogen phosphorylase"/>
    <property type="match status" value="1"/>
</dbReference>
<proteinExistence type="predicted"/>
<dbReference type="AlphaFoldDB" id="A0AAP2DT95"/>
<gene>
    <name evidence="1" type="ORF">KK083_28760</name>
</gene>
<dbReference type="EMBL" id="JAHESF010000051">
    <property type="protein sequence ID" value="MBT1700918.1"/>
    <property type="molecule type" value="Genomic_DNA"/>
</dbReference>
<name>A0AAP2DT95_9BACT</name>
<accession>A0AAP2DT95</accession>
<evidence type="ECO:0000313" key="1">
    <source>
        <dbReference type="EMBL" id="MBT1700918.1"/>
    </source>
</evidence>
<sequence>MKTALRKGKVALLGNMNNILFNLTRYLRDEGYDAHLFIFPSEPAHFHPQADTFDAGYTEYVHRLTWGNPFDLMTTPVSTIKKDLDGFTRFIACGTGPAYLAKAGITVDLLAPYGSDLYELPFFKLVRPTKLLHYLIFTFYQKMGIREARNLTVADNADLFTRTLAKLRFKGKRLMSGLPFVYTQQYAPDKIKDNSANSQHYASFKKIRDAHDLVIIHNSRHCWKNEPDPISLKDNDKLFRGLAIVLTRRPGVKIAIVTFEYGHDVEASKALCRELGIEKHVFWFPLMPRKELMLGMSLSDVVAGEFRNSWFTYGVVFEAMALAKPVMHYREDSLYKEMELYPMIYAKETEDIVAALTAAIDDKTKLENIGKEAKDWYERNITKQSLRDVAEILDR</sequence>
<dbReference type="Gene3D" id="3.40.50.2000">
    <property type="entry name" value="Glycogen Phosphorylase B"/>
    <property type="match status" value="1"/>
</dbReference>
<dbReference type="Proteomes" id="UP001319200">
    <property type="component" value="Unassembled WGS sequence"/>
</dbReference>
<protein>
    <submittedName>
        <fullName evidence="1">Glycosyltransferase</fullName>
    </submittedName>
</protein>
<keyword evidence="2" id="KW-1185">Reference proteome</keyword>
<organism evidence="1 2">
    <name type="scientific">Chryseosolibacter histidini</name>
    <dbReference type="NCBI Taxonomy" id="2782349"/>
    <lineage>
        <taxon>Bacteria</taxon>
        <taxon>Pseudomonadati</taxon>
        <taxon>Bacteroidota</taxon>
        <taxon>Cytophagia</taxon>
        <taxon>Cytophagales</taxon>
        <taxon>Chryseotaleaceae</taxon>
        <taxon>Chryseosolibacter</taxon>
    </lineage>
</organism>